<dbReference type="FunFam" id="1.25.40.90:FF:000023">
    <property type="entry name" value="polyadenylation and cleavage factor homolog 4"/>
    <property type="match status" value="1"/>
</dbReference>
<dbReference type="PROSITE" id="PS51391">
    <property type="entry name" value="CID"/>
    <property type="match status" value="1"/>
</dbReference>
<keyword evidence="1" id="KW-0507">mRNA processing</keyword>
<dbReference type="OrthoDB" id="2129491at2759"/>
<dbReference type="InterPro" id="IPR045154">
    <property type="entry name" value="PCF11-like"/>
</dbReference>
<dbReference type="GO" id="GO:0005737">
    <property type="term" value="C:cytoplasm"/>
    <property type="evidence" value="ECO:0007669"/>
    <property type="project" value="TreeGrafter"/>
</dbReference>
<feature type="region of interest" description="Disordered" evidence="3">
    <location>
        <begin position="739"/>
        <end position="832"/>
    </location>
</feature>
<dbReference type="GO" id="GO:0003729">
    <property type="term" value="F:mRNA binding"/>
    <property type="evidence" value="ECO:0007669"/>
    <property type="project" value="InterPro"/>
</dbReference>
<name>A0A2P6RBH9_ROSCH</name>
<dbReference type="SMART" id="SM00582">
    <property type="entry name" value="RPR"/>
    <property type="match status" value="1"/>
</dbReference>
<dbReference type="PANTHER" id="PTHR15921:SF3">
    <property type="entry name" value="PRE-MRNA CLEAVAGE COMPLEX 2 PROTEIN PCF11"/>
    <property type="match status" value="1"/>
</dbReference>
<dbReference type="GO" id="GO:0000993">
    <property type="term" value="F:RNA polymerase II complex binding"/>
    <property type="evidence" value="ECO:0007669"/>
    <property type="project" value="InterPro"/>
</dbReference>
<dbReference type="Pfam" id="PF04818">
    <property type="entry name" value="CID"/>
    <property type="match status" value="1"/>
</dbReference>
<dbReference type="PROSITE" id="PS50157">
    <property type="entry name" value="ZINC_FINGER_C2H2_2"/>
    <property type="match status" value="1"/>
</dbReference>
<dbReference type="InterPro" id="IPR047415">
    <property type="entry name" value="Pcf11_CID"/>
</dbReference>
<dbReference type="EMBL" id="PDCK01000041">
    <property type="protein sequence ID" value="PRQ43788.1"/>
    <property type="molecule type" value="Genomic_DNA"/>
</dbReference>
<feature type="compositionally biased region" description="Polar residues" evidence="3">
    <location>
        <begin position="206"/>
        <end position="227"/>
    </location>
</feature>
<evidence type="ECO:0000256" key="1">
    <source>
        <dbReference type="ARBA" id="ARBA00022664"/>
    </source>
</evidence>
<dbReference type="PANTHER" id="PTHR15921">
    <property type="entry name" value="PRE-MRNA CLEAVAGE COMPLEX II"/>
    <property type="match status" value="1"/>
</dbReference>
<dbReference type="GO" id="GO:0031124">
    <property type="term" value="P:mRNA 3'-end processing"/>
    <property type="evidence" value="ECO:0007669"/>
    <property type="project" value="InterPro"/>
</dbReference>
<keyword evidence="2" id="KW-0862">Zinc</keyword>
<feature type="domain" description="C2H2-type" evidence="4">
    <location>
        <begin position="952"/>
        <end position="979"/>
    </location>
</feature>
<keyword evidence="2" id="KW-0863">Zinc-finger</keyword>
<dbReference type="GO" id="GO:0005849">
    <property type="term" value="C:mRNA cleavage factor complex"/>
    <property type="evidence" value="ECO:0007669"/>
    <property type="project" value="TreeGrafter"/>
</dbReference>
<feature type="compositionally biased region" description="Polar residues" evidence="3">
    <location>
        <begin position="551"/>
        <end position="571"/>
    </location>
</feature>
<accession>A0A2P6RBH9</accession>
<reference evidence="6 7" key="1">
    <citation type="journal article" date="2018" name="Nat. Genet.">
        <title>The Rosa genome provides new insights in the design of modern roses.</title>
        <authorList>
            <person name="Bendahmane M."/>
        </authorList>
    </citation>
    <scope>NUCLEOTIDE SEQUENCE [LARGE SCALE GENOMIC DNA]</scope>
    <source>
        <strain evidence="7">cv. Old Blush</strain>
    </source>
</reference>
<organism evidence="6 7">
    <name type="scientific">Rosa chinensis</name>
    <name type="common">China rose</name>
    <dbReference type="NCBI Taxonomy" id="74649"/>
    <lineage>
        <taxon>Eukaryota</taxon>
        <taxon>Viridiplantae</taxon>
        <taxon>Streptophyta</taxon>
        <taxon>Embryophyta</taxon>
        <taxon>Tracheophyta</taxon>
        <taxon>Spermatophyta</taxon>
        <taxon>Magnoliopsida</taxon>
        <taxon>eudicotyledons</taxon>
        <taxon>Gunneridae</taxon>
        <taxon>Pentapetalae</taxon>
        <taxon>rosids</taxon>
        <taxon>fabids</taxon>
        <taxon>Rosales</taxon>
        <taxon>Rosaceae</taxon>
        <taxon>Rosoideae</taxon>
        <taxon>Rosoideae incertae sedis</taxon>
        <taxon>Rosa</taxon>
    </lineage>
</organism>
<protein>
    <submittedName>
        <fullName evidence="6">Putative transcription factor C2H2 family</fullName>
    </submittedName>
</protein>
<gene>
    <name evidence="6" type="ORF">RchiOBHm_Chr3g0472161</name>
</gene>
<dbReference type="CDD" id="cd16982">
    <property type="entry name" value="CID_Pcf11"/>
    <property type="match status" value="1"/>
</dbReference>
<dbReference type="STRING" id="74649.A0A2P6RBH9"/>
<evidence type="ECO:0000259" key="4">
    <source>
        <dbReference type="PROSITE" id="PS50157"/>
    </source>
</evidence>
<feature type="domain" description="CID" evidence="5">
    <location>
        <begin position="78"/>
        <end position="206"/>
    </location>
</feature>
<dbReference type="Pfam" id="PF23228">
    <property type="entry name" value="zf_PCFS4"/>
    <property type="match status" value="1"/>
</dbReference>
<sequence>MDMESSRRPFGRSNEPGLKKARLNDDQGVLNPNLNGRGFGQRPGGANPALQRFRVSDRESVEGNDPRGGGAYVPQPVQHQELVSQYRTALAELTFNSKPIITNLTIIAGENVNAAKAVTATICANIIEVPSEQKLPSLYLLDSIVKNIGRDYIKYFAARLPEVFCKAYRQVEPPIHQSMRHLFGTWKGVFPAQTLQMIEKELGFGTTANGSSSGVTTSRPDSQSQRPAHSIHVNPKYLERQRLQQPTRTKGMASDLDGTMTNSIDDLDRPDRVASISAGRSWVDPPVKMPNIQRSTRDALSERFHEKNVGGEYDDFDYDSDLRRSSTLGIGRSGGNIIEQGHDKPWYGGGSSVAETISSQRNGFNKKHGLNYSAPKSLNADPRLQTPQAIANRNRGGLSSSWKNSEEEEYMWDDVNSRSTDHITPDLSSNSRKERWISDDSEKLGFVGGSRKLKRVNDLDLAADIGDQKDLAALGHRMPSPWSLQESHVVDRLTSPGAPVISSVHSERYVSSLSGLSTSGDSSVARLGNRAQMMSSRIGASSFGLPTNAATGSNGAVGKQQQSLRAASPSGQLLMHQHSPSPTSKIQHPRNYLAEQDPAHAPSLPPDLKVSEILGKSDLGLHSQYTEDSLPIPTSNVRLGGMAKSQAQDLKALSSSVAAIQSRHHYPFRQQQDSTEPESLDQTQKPHVPHVATSIMPSTVRNSVSDLSNLLAAETSGQSSTSSLLAAVLKTGILSNKSITGSLPNLNFGDKEKMPPESGGPPPLPIGRPPTKVALPGSKVAAAAPSLGHPSRENSPTTSSTLQKVAHPPLPPGQPPLSLEGSSTAKDPNVVKNAKDPISNLLSSLVAKGLISASKSESPTLLPSQKPIEVQSQNLSTTTTTTVSPVSASSKVPVSSEMDDVSLTEQVAKPSDALAQSTKTEKRNLIGFEFKPDKIRELHPSVIDELFEDLPHKCSICGLRLKLKERLDRHLEWHTLKTPEADGSITASRGWYANSTNWVTGKAGSSSELDSNNSNDMTVKTVISNEPMVPADESQCACVICGNTFEDFYCQESDDWMFKGAVYMTVPSGDGEFGTAEGSVLKGPIVHANCMDENSLEDLGLVATRIKLEKDV</sequence>
<feature type="region of interest" description="Disordered" evidence="3">
    <location>
        <begin position="206"/>
        <end position="267"/>
    </location>
</feature>
<dbReference type="GO" id="GO:0006369">
    <property type="term" value="P:termination of RNA polymerase II transcription"/>
    <property type="evidence" value="ECO:0007669"/>
    <property type="project" value="InterPro"/>
</dbReference>
<evidence type="ECO:0000256" key="2">
    <source>
        <dbReference type="PROSITE-ProRule" id="PRU00042"/>
    </source>
</evidence>
<dbReference type="PROSITE" id="PS00028">
    <property type="entry name" value="ZINC_FINGER_C2H2_1"/>
    <property type="match status" value="1"/>
</dbReference>
<feature type="region of interest" description="Disordered" evidence="3">
    <location>
        <begin position="666"/>
        <end position="688"/>
    </location>
</feature>
<feature type="compositionally biased region" description="Pro residues" evidence="3">
    <location>
        <begin position="758"/>
        <end position="768"/>
    </location>
</feature>
<feature type="compositionally biased region" description="Low complexity" evidence="3">
    <location>
        <begin position="876"/>
        <end position="896"/>
    </location>
</feature>
<proteinExistence type="predicted"/>
<dbReference type="InterPro" id="IPR013087">
    <property type="entry name" value="Znf_C2H2_type"/>
</dbReference>
<keyword evidence="7" id="KW-1185">Reference proteome</keyword>
<dbReference type="OMA" id="NGFNIKH"/>
<evidence type="ECO:0000313" key="7">
    <source>
        <dbReference type="Proteomes" id="UP000238479"/>
    </source>
</evidence>
<evidence type="ECO:0000259" key="5">
    <source>
        <dbReference type="PROSITE" id="PS51391"/>
    </source>
</evidence>
<dbReference type="InterPro" id="IPR057242">
    <property type="entry name" value="PCFS4-like"/>
</dbReference>
<dbReference type="GO" id="GO:0008270">
    <property type="term" value="F:zinc ion binding"/>
    <property type="evidence" value="ECO:0007669"/>
    <property type="project" value="UniProtKB-KW"/>
</dbReference>
<dbReference type="SMR" id="A0A2P6RBH9"/>
<dbReference type="Gene3D" id="1.25.40.90">
    <property type="match status" value="1"/>
</dbReference>
<feature type="region of interest" description="Disordered" evidence="3">
    <location>
        <begin position="872"/>
        <end position="897"/>
    </location>
</feature>
<evidence type="ECO:0000256" key="3">
    <source>
        <dbReference type="SAM" id="MobiDB-lite"/>
    </source>
</evidence>
<dbReference type="AlphaFoldDB" id="A0A2P6RBH9"/>
<keyword evidence="2" id="KW-0479">Metal-binding</keyword>
<dbReference type="Proteomes" id="UP000238479">
    <property type="component" value="Chromosome 3"/>
</dbReference>
<feature type="region of interest" description="Disordered" evidence="3">
    <location>
        <begin position="551"/>
        <end position="588"/>
    </location>
</feature>
<comment type="caution">
    <text evidence="6">The sequence shown here is derived from an EMBL/GenBank/DDBJ whole genome shotgun (WGS) entry which is preliminary data.</text>
</comment>
<dbReference type="InterPro" id="IPR008942">
    <property type="entry name" value="ENTH_VHS"/>
</dbReference>
<dbReference type="InterPro" id="IPR006569">
    <property type="entry name" value="CID_dom"/>
</dbReference>
<dbReference type="SUPFAM" id="SSF48464">
    <property type="entry name" value="ENTH/VHS domain"/>
    <property type="match status" value="1"/>
</dbReference>
<feature type="compositionally biased region" description="Polar residues" evidence="3">
    <location>
        <begin position="793"/>
        <end position="803"/>
    </location>
</feature>
<evidence type="ECO:0000313" key="6">
    <source>
        <dbReference type="EMBL" id="PRQ43788.1"/>
    </source>
</evidence>
<dbReference type="Gramene" id="PRQ43788">
    <property type="protein sequence ID" value="PRQ43788"/>
    <property type="gene ID" value="RchiOBHm_Chr3g0472161"/>
</dbReference>
<feature type="region of interest" description="Disordered" evidence="3">
    <location>
        <begin position="1"/>
        <end position="52"/>
    </location>
</feature>